<protein>
    <submittedName>
        <fullName evidence="1">Uncharacterized protein</fullName>
    </submittedName>
</protein>
<accession>A0ABN9JSN7</accession>
<reference evidence="1 2" key="1">
    <citation type="submission" date="2023-07" db="EMBL/GenBank/DDBJ databases">
        <authorList>
            <person name="Peeters C."/>
        </authorList>
    </citation>
    <scope>NUCLEOTIDE SEQUENCE [LARGE SCALE GENOMIC DNA]</scope>
    <source>
        <strain evidence="1 2">LMG 18101</strain>
    </source>
</reference>
<evidence type="ECO:0000313" key="2">
    <source>
        <dbReference type="Proteomes" id="UP001189757"/>
    </source>
</evidence>
<keyword evidence="2" id="KW-1185">Reference proteome</keyword>
<dbReference type="EMBL" id="CATZLL010000033">
    <property type="protein sequence ID" value="CAJ0822897.1"/>
    <property type="molecule type" value="Genomic_DNA"/>
</dbReference>
<dbReference type="Proteomes" id="UP001189757">
    <property type="component" value="Unassembled WGS sequence"/>
</dbReference>
<evidence type="ECO:0000313" key="1">
    <source>
        <dbReference type="EMBL" id="CAJ0822897.1"/>
    </source>
</evidence>
<organism evidence="1 2">
    <name type="scientific">Ralstonia flaminis</name>
    <dbReference type="NCBI Taxonomy" id="3058597"/>
    <lineage>
        <taxon>Bacteria</taxon>
        <taxon>Pseudomonadati</taxon>
        <taxon>Pseudomonadota</taxon>
        <taxon>Betaproteobacteria</taxon>
        <taxon>Burkholderiales</taxon>
        <taxon>Burkholderiaceae</taxon>
        <taxon>Ralstonia</taxon>
    </lineage>
</organism>
<sequence length="68" mass="6997">MGDTLMVGAAVVSVYVPEVVYGPVPVELSVPVMVKLTVPVLVGVPDSTPVVLLNDTPAGSVPELTLRL</sequence>
<proteinExistence type="predicted"/>
<comment type="caution">
    <text evidence="1">The sequence shown here is derived from an EMBL/GenBank/DDBJ whole genome shotgun (WGS) entry which is preliminary data.</text>
</comment>
<gene>
    <name evidence="1" type="ORF">LMG18101_05257</name>
</gene>
<name>A0ABN9JSN7_9RALS</name>